<evidence type="ECO:0000313" key="3">
    <source>
        <dbReference type="Proteomes" id="UP001368500"/>
    </source>
</evidence>
<proteinExistence type="predicted"/>
<dbReference type="EMBL" id="JBBUTF010000014">
    <property type="protein sequence ID" value="MEK8027395.1"/>
    <property type="molecule type" value="Genomic_DNA"/>
</dbReference>
<dbReference type="PROSITE" id="PS51257">
    <property type="entry name" value="PROKAR_LIPOPROTEIN"/>
    <property type="match status" value="1"/>
</dbReference>
<dbReference type="RefSeq" id="WP_341375177.1">
    <property type="nucleotide sequence ID" value="NZ_JBBUTF010000014.1"/>
</dbReference>
<reference evidence="2 3" key="1">
    <citation type="submission" date="2024-04" db="EMBL/GenBank/DDBJ databases">
        <title>Novel species of the genus Ideonella isolated from streams.</title>
        <authorList>
            <person name="Lu H."/>
        </authorList>
    </citation>
    <scope>NUCLEOTIDE SEQUENCE [LARGE SCALE GENOMIC DNA]</scope>
    <source>
        <strain evidence="2 3">BYS139W</strain>
    </source>
</reference>
<accession>A0ABU9BFC9</accession>
<feature type="domain" description="DUF4397" evidence="1">
    <location>
        <begin position="241"/>
        <end position="344"/>
    </location>
</feature>
<keyword evidence="3" id="KW-1185">Reference proteome</keyword>
<dbReference type="Pfam" id="PF14344">
    <property type="entry name" value="DUF4397"/>
    <property type="match status" value="2"/>
</dbReference>
<organism evidence="2 3">
    <name type="scientific">Pseudaquabacterium rugosum</name>
    <dbReference type="NCBI Taxonomy" id="2984194"/>
    <lineage>
        <taxon>Bacteria</taxon>
        <taxon>Pseudomonadati</taxon>
        <taxon>Pseudomonadota</taxon>
        <taxon>Betaproteobacteria</taxon>
        <taxon>Burkholderiales</taxon>
        <taxon>Sphaerotilaceae</taxon>
        <taxon>Pseudaquabacterium</taxon>
    </lineage>
</organism>
<dbReference type="InterPro" id="IPR025510">
    <property type="entry name" value="DUF4397"/>
</dbReference>
<feature type="domain" description="DUF4397" evidence="1">
    <location>
        <begin position="34"/>
        <end position="146"/>
    </location>
</feature>
<evidence type="ECO:0000259" key="1">
    <source>
        <dbReference type="Pfam" id="PF14344"/>
    </source>
</evidence>
<name>A0ABU9BFC9_9BURK</name>
<sequence>MDLSRRRFGAALLGTTTLSLVGCSGNGESDDQPQVRLLNASTGYSALDLYVDGTKEQSSIAYGAVGSYASVDEGSLSVVLKNAGSSSALNTANRSFSSGDHATVLAYGQAGALSSLLLAEDEDDADSGEASLLIEHLATEAGAVDVFLLSGSDTLDDAVALSSSLAAGSSYGRTTMTSGSYRLVVTGAGDKTDLRLDTSGVTLGSTKNVTLVLTQGKGGVLVHALQLVQQGALTSLPNTQSRVRVVCSVAGGASVTATLGGVALISGAASPRIGSYQLVTAGAQTLALTVAGTALATSSQTLVAGHDYTLLVWGDASAPTVSLISEDNSLPTVSTKAKVRVLHALNGQTTALGLTVDYVSMVSGQAQGGLSSFGSVTAGSSIVVNLVNASTGTTVATVDSDGTTLVAKNLYTFYALGDSSAPTYIWQRESPVRAS</sequence>
<comment type="caution">
    <text evidence="2">The sequence shown here is derived from an EMBL/GenBank/DDBJ whole genome shotgun (WGS) entry which is preliminary data.</text>
</comment>
<dbReference type="Proteomes" id="UP001368500">
    <property type="component" value="Unassembled WGS sequence"/>
</dbReference>
<gene>
    <name evidence="2" type="ORF">AACH11_15630</name>
</gene>
<protein>
    <submittedName>
        <fullName evidence="2">DUF4397 domain-containing protein</fullName>
    </submittedName>
</protein>
<evidence type="ECO:0000313" key="2">
    <source>
        <dbReference type="EMBL" id="MEK8027395.1"/>
    </source>
</evidence>